<comment type="similarity">
    <text evidence="1">Belongs to the LDH2/MDH2 oxidoreductase family.</text>
</comment>
<dbReference type="PANTHER" id="PTHR11091:SF0">
    <property type="entry name" value="MALATE DEHYDROGENASE"/>
    <property type="match status" value="1"/>
</dbReference>
<dbReference type="SUPFAM" id="SSF89733">
    <property type="entry name" value="L-sulfolactate dehydrogenase-like"/>
    <property type="match status" value="1"/>
</dbReference>
<name>A0ABW5BN76_9PROT</name>
<evidence type="ECO:0000313" key="3">
    <source>
        <dbReference type="EMBL" id="MFD2207039.1"/>
    </source>
</evidence>
<dbReference type="PANTHER" id="PTHR11091">
    <property type="entry name" value="OXIDOREDUCTASE-RELATED"/>
    <property type="match status" value="1"/>
</dbReference>
<evidence type="ECO:0000256" key="2">
    <source>
        <dbReference type="ARBA" id="ARBA00023002"/>
    </source>
</evidence>
<dbReference type="InterPro" id="IPR003767">
    <property type="entry name" value="Malate/L-lactate_DH-like"/>
</dbReference>
<organism evidence="3 4">
    <name type="scientific">Kiloniella antarctica</name>
    <dbReference type="NCBI Taxonomy" id="1550907"/>
    <lineage>
        <taxon>Bacteria</taxon>
        <taxon>Pseudomonadati</taxon>
        <taxon>Pseudomonadota</taxon>
        <taxon>Alphaproteobacteria</taxon>
        <taxon>Rhodospirillales</taxon>
        <taxon>Kiloniellaceae</taxon>
        <taxon>Kiloniella</taxon>
    </lineage>
</organism>
<accession>A0ABW5BN76</accession>
<dbReference type="RefSeq" id="WP_380253276.1">
    <property type="nucleotide sequence ID" value="NZ_JBHUII010000010.1"/>
</dbReference>
<evidence type="ECO:0000313" key="4">
    <source>
        <dbReference type="Proteomes" id="UP001597294"/>
    </source>
</evidence>
<gene>
    <name evidence="3" type="ORF">ACFSKO_15535</name>
</gene>
<reference evidence="4" key="1">
    <citation type="journal article" date="2019" name="Int. J. Syst. Evol. Microbiol.">
        <title>The Global Catalogue of Microorganisms (GCM) 10K type strain sequencing project: providing services to taxonomists for standard genome sequencing and annotation.</title>
        <authorList>
            <consortium name="The Broad Institute Genomics Platform"/>
            <consortium name="The Broad Institute Genome Sequencing Center for Infectious Disease"/>
            <person name="Wu L."/>
            <person name="Ma J."/>
        </authorList>
    </citation>
    <scope>NUCLEOTIDE SEQUENCE [LARGE SCALE GENOMIC DNA]</scope>
    <source>
        <strain evidence="4">CGMCC 4.7192</strain>
    </source>
</reference>
<keyword evidence="2" id="KW-0560">Oxidoreductase</keyword>
<dbReference type="InterPro" id="IPR036111">
    <property type="entry name" value="Mal/L-sulfo/L-lacto_DH-like_sf"/>
</dbReference>
<dbReference type="Gene3D" id="1.10.1530.10">
    <property type="match status" value="1"/>
</dbReference>
<dbReference type="Gene3D" id="3.30.1370.60">
    <property type="entry name" value="Hypothetical oxidoreductase yiak, domain 2"/>
    <property type="match status" value="1"/>
</dbReference>
<evidence type="ECO:0000256" key="1">
    <source>
        <dbReference type="ARBA" id="ARBA00006056"/>
    </source>
</evidence>
<dbReference type="Proteomes" id="UP001597294">
    <property type="component" value="Unassembled WGS sequence"/>
</dbReference>
<dbReference type="EMBL" id="JBHUII010000010">
    <property type="protein sequence ID" value="MFD2207039.1"/>
    <property type="molecule type" value="Genomic_DNA"/>
</dbReference>
<dbReference type="InterPro" id="IPR043143">
    <property type="entry name" value="Mal/L-sulf/L-lact_DH-like_NADP"/>
</dbReference>
<dbReference type="Pfam" id="PF02615">
    <property type="entry name" value="Ldh_2"/>
    <property type="match status" value="1"/>
</dbReference>
<protein>
    <submittedName>
        <fullName evidence="3">Ldh family oxidoreductase</fullName>
    </submittedName>
</protein>
<dbReference type="InterPro" id="IPR043144">
    <property type="entry name" value="Mal/L-sulf/L-lact_DH-like_ah"/>
</dbReference>
<sequence>MSVVTSSISKLETLSQAALVASGASEDAARSVARAVVKAESEGNNICGLLYIPLLCEQLKYGKIDGQAQATVEITAPGAITVDAADGLAHPAIDLGLPYLVEATKKLGIAAMTVKNSTNCLALSHFVLPLAQESLIGLGFANCPAIMAPPGGKTPVLGTNPIAMAIPGKEGPMIVIDQSTSAVAMTELILRRDRGELIPEGWALDQDGMPTTDPTEGLLGSMTPNGGHKGFGVALIVEVLSAALSGAQLSSQASPYFGDQGGPSRTGQSIIAIDPLKFNPGFTESIEHLCHSIESQSGTRIPGKNRHHNIENAKKNGLLIDSFLLRELNELISQIR</sequence>
<comment type="caution">
    <text evidence="3">The sequence shown here is derived from an EMBL/GenBank/DDBJ whole genome shotgun (WGS) entry which is preliminary data.</text>
</comment>
<proteinExistence type="inferred from homology"/>
<keyword evidence="4" id="KW-1185">Reference proteome</keyword>